<organism evidence="1 2">
    <name type="scientific">Terribacillus saccharophilus</name>
    <dbReference type="NCBI Taxonomy" id="361277"/>
    <lineage>
        <taxon>Bacteria</taxon>
        <taxon>Bacillati</taxon>
        <taxon>Bacillota</taxon>
        <taxon>Bacilli</taxon>
        <taxon>Bacillales</taxon>
        <taxon>Bacillaceae</taxon>
        <taxon>Terribacillus</taxon>
    </lineage>
</organism>
<evidence type="ECO:0008006" key="3">
    <source>
        <dbReference type="Google" id="ProtNLM"/>
    </source>
</evidence>
<keyword evidence="2" id="KW-1185">Reference proteome</keyword>
<gene>
    <name evidence="1" type="ORF">CHH48_07225</name>
</gene>
<dbReference type="RefSeq" id="WP_095218464.1">
    <property type="nucleotide sequence ID" value="NZ_NPBJ01000013.1"/>
</dbReference>
<comment type="caution">
    <text evidence="1">The sequence shown here is derived from an EMBL/GenBank/DDBJ whole genome shotgun (WGS) entry which is preliminary data.</text>
</comment>
<dbReference type="Proteomes" id="UP000216852">
    <property type="component" value="Unassembled WGS sequence"/>
</dbReference>
<dbReference type="Pfam" id="PF05135">
    <property type="entry name" value="Phage_connect_1"/>
    <property type="match status" value="1"/>
</dbReference>
<evidence type="ECO:0000313" key="1">
    <source>
        <dbReference type="EMBL" id="PAE00551.1"/>
    </source>
</evidence>
<dbReference type="EMBL" id="NPBJ01000013">
    <property type="protein sequence ID" value="PAE00551.1"/>
    <property type="molecule type" value="Genomic_DNA"/>
</dbReference>
<dbReference type="InterPro" id="IPR021146">
    <property type="entry name" value="Phage_gp6-like_head-tail"/>
</dbReference>
<sequence length="110" mass="12253">MAVADNINILLGLDGTDNRVDVLINQTEQAILNFFSAKGLPFLLVPDDISFVTESIVVALYNRLGSEGYKSENIEGLSITYQDDVFQTYLPYLSQYAKTNGGQVDRLRML</sequence>
<accession>A0ABX4H090</accession>
<proteinExistence type="predicted"/>
<reference evidence="1 2" key="1">
    <citation type="submission" date="2017-07" db="EMBL/GenBank/DDBJ databases">
        <title>Isolation and whole genome analysis of endospore-forming bacteria from heroin.</title>
        <authorList>
            <person name="Kalinowski J."/>
            <person name="Ahrens B."/>
            <person name="Al-Dilaimi A."/>
            <person name="Winkler A."/>
            <person name="Wibberg D."/>
            <person name="Schleenbecker U."/>
            <person name="Ruckert C."/>
            <person name="Wolfel R."/>
            <person name="Grass G."/>
        </authorList>
    </citation>
    <scope>NUCLEOTIDE SEQUENCE [LARGE SCALE GENOMIC DNA]</scope>
    <source>
        <strain evidence="1 2">7517-1</strain>
    </source>
</reference>
<protein>
    <recommendedName>
        <fullName evidence="3">Phage gp6-like head-tail connector protein</fullName>
    </recommendedName>
</protein>
<name>A0ABX4H090_9BACI</name>
<evidence type="ECO:0000313" key="2">
    <source>
        <dbReference type="Proteomes" id="UP000216852"/>
    </source>
</evidence>